<dbReference type="OrthoDB" id="312459at2759"/>
<keyword evidence="4" id="KW-0518">Myosin</keyword>
<sequence length="66" mass="7661">MVNSVMRYLGACGSLLPVTHVFKLEQEEYVKENICWSFIDFPDNEACRLLFEARLGIFSLLDQECQ</sequence>
<feature type="domain" description="Myosin motor" evidence="5">
    <location>
        <begin position="1"/>
        <end position="66"/>
    </location>
</feature>
<comment type="caution">
    <text evidence="6">The sequence shown here is derived from an EMBL/GenBank/DDBJ whole genome shotgun (WGS) entry which is preliminary data.</text>
</comment>
<dbReference type="AlphaFoldDB" id="A0A0V0YU10"/>
<keyword evidence="1" id="KW-0547">Nucleotide-binding</keyword>
<evidence type="ECO:0000313" key="6">
    <source>
        <dbReference type="EMBL" id="KRY03665.1"/>
    </source>
</evidence>
<comment type="similarity">
    <text evidence="4">Belongs to the TRAFAC class myosin-kinesin ATPase superfamily. Myosin family.</text>
</comment>
<evidence type="ECO:0000256" key="4">
    <source>
        <dbReference type="PROSITE-ProRule" id="PRU00782"/>
    </source>
</evidence>
<dbReference type="PANTHER" id="PTHR13140:SF706">
    <property type="entry name" value="DILUTE CLASS UNCONVENTIONAL MYOSIN, ISOFORM C"/>
    <property type="match status" value="1"/>
</dbReference>
<evidence type="ECO:0000256" key="1">
    <source>
        <dbReference type="ARBA" id="ARBA00022741"/>
    </source>
</evidence>
<keyword evidence="4" id="KW-0505">Motor protein</keyword>
<dbReference type="PROSITE" id="PS51456">
    <property type="entry name" value="MYOSIN_MOTOR"/>
    <property type="match status" value="1"/>
</dbReference>
<name>A0A0V0YU10_TRIBR</name>
<dbReference type="Proteomes" id="UP000054653">
    <property type="component" value="Unassembled WGS sequence"/>
</dbReference>
<evidence type="ECO:0000313" key="7">
    <source>
        <dbReference type="Proteomes" id="UP000054653"/>
    </source>
</evidence>
<dbReference type="GO" id="GO:0005737">
    <property type="term" value="C:cytoplasm"/>
    <property type="evidence" value="ECO:0007669"/>
    <property type="project" value="TreeGrafter"/>
</dbReference>
<keyword evidence="3 4" id="KW-0009">Actin-binding</keyword>
<comment type="caution">
    <text evidence="4">Lacks conserved residue(s) required for the propagation of feature annotation.</text>
</comment>
<evidence type="ECO:0000256" key="3">
    <source>
        <dbReference type="ARBA" id="ARBA00023203"/>
    </source>
</evidence>
<organism evidence="6 7">
    <name type="scientific">Trichinella britovi</name>
    <name type="common">Parasitic roundworm</name>
    <dbReference type="NCBI Taxonomy" id="45882"/>
    <lineage>
        <taxon>Eukaryota</taxon>
        <taxon>Metazoa</taxon>
        <taxon>Ecdysozoa</taxon>
        <taxon>Nematoda</taxon>
        <taxon>Enoplea</taxon>
        <taxon>Dorylaimia</taxon>
        <taxon>Trichinellida</taxon>
        <taxon>Trichinellidae</taxon>
        <taxon>Trichinella</taxon>
    </lineage>
</organism>
<dbReference type="PANTHER" id="PTHR13140">
    <property type="entry name" value="MYOSIN"/>
    <property type="match status" value="1"/>
</dbReference>
<reference evidence="6 7" key="1">
    <citation type="submission" date="2015-01" db="EMBL/GenBank/DDBJ databases">
        <title>Evolution of Trichinella species and genotypes.</title>
        <authorList>
            <person name="Korhonen P.K."/>
            <person name="Edoardo P."/>
            <person name="Giuseppe L.R."/>
            <person name="Gasser R.B."/>
        </authorList>
    </citation>
    <scope>NUCLEOTIDE SEQUENCE [LARGE SCALE GENOMIC DNA]</scope>
    <source>
        <strain evidence="6">ISS120</strain>
    </source>
</reference>
<dbReference type="GO" id="GO:0007015">
    <property type="term" value="P:actin filament organization"/>
    <property type="evidence" value="ECO:0007669"/>
    <property type="project" value="TreeGrafter"/>
</dbReference>
<dbReference type="GO" id="GO:0016459">
    <property type="term" value="C:myosin complex"/>
    <property type="evidence" value="ECO:0007669"/>
    <property type="project" value="UniProtKB-KW"/>
</dbReference>
<dbReference type="InterPro" id="IPR027417">
    <property type="entry name" value="P-loop_NTPase"/>
</dbReference>
<dbReference type="GO" id="GO:0051015">
    <property type="term" value="F:actin filament binding"/>
    <property type="evidence" value="ECO:0007669"/>
    <property type="project" value="TreeGrafter"/>
</dbReference>
<accession>A0A0V0YU10</accession>
<dbReference type="InterPro" id="IPR001609">
    <property type="entry name" value="Myosin_head_motor_dom-like"/>
</dbReference>
<protein>
    <submittedName>
        <fullName evidence="6">Unconventional myosin-Vb</fullName>
    </submittedName>
</protein>
<keyword evidence="2" id="KW-0067">ATP-binding</keyword>
<dbReference type="GO" id="GO:0000146">
    <property type="term" value="F:microfilament motor activity"/>
    <property type="evidence" value="ECO:0007669"/>
    <property type="project" value="TreeGrafter"/>
</dbReference>
<feature type="non-terminal residue" evidence="6">
    <location>
        <position position="66"/>
    </location>
</feature>
<proteinExistence type="inferred from homology"/>
<dbReference type="Pfam" id="PF00063">
    <property type="entry name" value="Myosin_head"/>
    <property type="match status" value="1"/>
</dbReference>
<dbReference type="EMBL" id="JYDI01006297">
    <property type="protein sequence ID" value="KRY03665.1"/>
    <property type="molecule type" value="Genomic_DNA"/>
</dbReference>
<dbReference type="SUPFAM" id="SSF52540">
    <property type="entry name" value="P-loop containing nucleoside triphosphate hydrolases"/>
    <property type="match status" value="1"/>
</dbReference>
<dbReference type="GO" id="GO:0016020">
    <property type="term" value="C:membrane"/>
    <property type="evidence" value="ECO:0007669"/>
    <property type="project" value="TreeGrafter"/>
</dbReference>
<evidence type="ECO:0000256" key="2">
    <source>
        <dbReference type="ARBA" id="ARBA00022840"/>
    </source>
</evidence>
<dbReference type="STRING" id="45882.A0A0V0YU10"/>
<dbReference type="GO" id="GO:0005524">
    <property type="term" value="F:ATP binding"/>
    <property type="evidence" value="ECO:0007669"/>
    <property type="project" value="UniProtKB-KW"/>
</dbReference>
<gene>
    <name evidence="6" type="primary">MYO5B</name>
    <name evidence="6" type="ORF">T03_7561</name>
</gene>
<evidence type="ECO:0000259" key="5">
    <source>
        <dbReference type="PROSITE" id="PS51456"/>
    </source>
</evidence>
<keyword evidence="7" id="KW-1185">Reference proteome</keyword>
<dbReference type="Gene3D" id="1.20.58.530">
    <property type="match status" value="1"/>
</dbReference>